<feature type="chain" id="PRO_5012896596" description="LPXTG cell wall anchor domain-containing protein" evidence="3">
    <location>
        <begin position="18"/>
        <end position="328"/>
    </location>
</feature>
<feature type="compositionally biased region" description="Low complexity" evidence="1">
    <location>
        <begin position="29"/>
        <end position="55"/>
    </location>
</feature>
<keyword evidence="5" id="KW-1185">Reference proteome</keyword>
<feature type="compositionally biased region" description="Basic and acidic residues" evidence="1">
    <location>
        <begin position="88"/>
        <end position="100"/>
    </location>
</feature>
<feature type="transmembrane region" description="Helical" evidence="2">
    <location>
        <begin position="157"/>
        <end position="179"/>
    </location>
</feature>
<dbReference type="Proteomes" id="UP000197097">
    <property type="component" value="Unassembled WGS sequence"/>
</dbReference>
<gene>
    <name evidence="4" type="ORF">CDQ91_04710</name>
</gene>
<feature type="region of interest" description="Disordered" evidence="1">
    <location>
        <begin position="24"/>
        <end position="104"/>
    </location>
</feature>
<comment type="caution">
    <text evidence="4">The sequence shown here is derived from an EMBL/GenBank/DDBJ whole genome shotgun (WGS) entry which is preliminary data.</text>
</comment>
<accession>A0A246K393</accession>
<feature type="region of interest" description="Disordered" evidence="1">
    <location>
        <begin position="213"/>
        <end position="234"/>
    </location>
</feature>
<keyword evidence="2" id="KW-0472">Membrane</keyword>
<keyword evidence="2" id="KW-0812">Transmembrane</keyword>
<evidence type="ECO:0000313" key="5">
    <source>
        <dbReference type="Proteomes" id="UP000197097"/>
    </source>
</evidence>
<protein>
    <recommendedName>
        <fullName evidence="6">LPXTG cell wall anchor domain-containing protein</fullName>
    </recommendedName>
</protein>
<evidence type="ECO:0000256" key="2">
    <source>
        <dbReference type="SAM" id="Phobius"/>
    </source>
</evidence>
<organism evidence="4 5">
    <name type="scientific">Sphingopyxis witflariensis</name>
    <dbReference type="NCBI Taxonomy" id="173675"/>
    <lineage>
        <taxon>Bacteria</taxon>
        <taxon>Pseudomonadati</taxon>
        <taxon>Pseudomonadota</taxon>
        <taxon>Alphaproteobacteria</taxon>
        <taxon>Sphingomonadales</taxon>
        <taxon>Sphingomonadaceae</taxon>
        <taxon>Sphingopyxis</taxon>
    </lineage>
</organism>
<evidence type="ECO:0000256" key="3">
    <source>
        <dbReference type="SAM" id="SignalP"/>
    </source>
</evidence>
<proteinExistence type="predicted"/>
<feature type="compositionally biased region" description="Basic and acidic residues" evidence="1">
    <location>
        <begin position="306"/>
        <end position="315"/>
    </location>
</feature>
<name>A0A246K393_9SPHN</name>
<dbReference type="OrthoDB" id="7585973at2"/>
<reference evidence="4 5" key="1">
    <citation type="journal article" date="2002" name="Int. J. Syst. Evol. Microbiol.">
        <title>Sphingopyxis witflariensis sp. nov., isolated from activated sludge.</title>
        <authorList>
            <person name="Kampfer P."/>
            <person name="Witzenberger R."/>
            <person name="Denner E.B."/>
            <person name="Busse H.J."/>
            <person name="Neef A."/>
        </authorList>
    </citation>
    <scope>NUCLEOTIDE SEQUENCE [LARGE SCALE GENOMIC DNA]</scope>
    <source>
        <strain evidence="4 5">DSM 14551</strain>
    </source>
</reference>
<dbReference type="EMBL" id="NISJ01000002">
    <property type="protein sequence ID" value="OWR00085.1"/>
    <property type="molecule type" value="Genomic_DNA"/>
</dbReference>
<dbReference type="AlphaFoldDB" id="A0A246K393"/>
<feature type="region of interest" description="Disordered" evidence="1">
    <location>
        <begin position="304"/>
        <end position="328"/>
    </location>
</feature>
<feature type="signal peptide" evidence="3">
    <location>
        <begin position="1"/>
        <end position="17"/>
    </location>
</feature>
<keyword evidence="2" id="KW-1133">Transmembrane helix</keyword>
<evidence type="ECO:0008006" key="6">
    <source>
        <dbReference type="Google" id="ProtNLM"/>
    </source>
</evidence>
<dbReference type="RefSeq" id="WP_088471571.1">
    <property type="nucleotide sequence ID" value="NZ_NISJ01000002.1"/>
</dbReference>
<keyword evidence="3" id="KW-0732">Signal</keyword>
<evidence type="ECO:0000256" key="1">
    <source>
        <dbReference type="SAM" id="MobiDB-lite"/>
    </source>
</evidence>
<sequence length="328" mass="34157">MSAIAAFLALSAPQVFAQAAPTDIPPMVSPVAAPEPSAPAPVTAPQAAEPAAPKPVIRLPIDLPSEPAEPVAKTTERPPATAKATPVRAERSAARARSAEPDPVAAKAIAPAAATLVTSEALPATPPATAPVEPAANLSPLPVEEAPAEIAATSDAFPWELAGGAAALLLVGGAGLAFARRRRANDRADETAMSFEEMAAAEAVPYSPARADVVPQPAPQPAMRSTPSFAAAPHGSMGRHEALALTGPTPDNPFETLKKRLQRARFLDRQERAQYEVTLGAQKDMQRKPVSAWEIAHRVVPAPAEQEVRRPERGNARPGSLRPGLIRH</sequence>
<evidence type="ECO:0000313" key="4">
    <source>
        <dbReference type="EMBL" id="OWR00085.1"/>
    </source>
</evidence>